<feature type="compositionally biased region" description="Low complexity" evidence="3">
    <location>
        <begin position="914"/>
        <end position="925"/>
    </location>
</feature>
<dbReference type="GO" id="GO:0106335">
    <property type="term" value="F:tRNA (5-carboxymethyluridine(34)-5-O)-methyltransferase activity"/>
    <property type="evidence" value="ECO:0007669"/>
    <property type="project" value="TreeGrafter"/>
</dbReference>
<name>A0A8I6SJP9_CIMLE</name>
<accession>A0A8I6SJP9</accession>
<feature type="compositionally biased region" description="Pro residues" evidence="3">
    <location>
        <begin position="644"/>
        <end position="659"/>
    </location>
</feature>
<feature type="compositionally biased region" description="Polar residues" evidence="3">
    <location>
        <begin position="730"/>
        <end position="756"/>
    </location>
</feature>
<feature type="compositionally biased region" description="Low complexity" evidence="3">
    <location>
        <begin position="1435"/>
        <end position="1446"/>
    </location>
</feature>
<feature type="compositionally biased region" description="Low complexity" evidence="3">
    <location>
        <begin position="709"/>
        <end position="725"/>
    </location>
</feature>
<dbReference type="GO" id="GO:0005634">
    <property type="term" value="C:nucleus"/>
    <property type="evidence" value="ECO:0007669"/>
    <property type="project" value="TreeGrafter"/>
</dbReference>
<feature type="compositionally biased region" description="Polar residues" evidence="3">
    <location>
        <begin position="1356"/>
        <end position="1366"/>
    </location>
</feature>
<feature type="region of interest" description="Disordered" evidence="3">
    <location>
        <begin position="935"/>
        <end position="966"/>
    </location>
</feature>
<dbReference type="GeneID" id="106667224"/>
<dbReference type="InterPro" id="IPR013216">
    <property type="entry name" value="Methyltransf_11"/>
</dbReference>
<feature type="compositionally biased region" description="Basic and acidic residues" evidence="3">
    <location>
        <begin position="580"/>
        <end position="599"/>
    </location>
</feature>
<dbReference type="SUPFAM" id="SSF53335">
    <property type="entry name" value="S-adenosyl-L-methionine-dependent methyltransferases"/>
    <property type="match status" value="1"/>
</dbReference>
<proteinExistence type="predicted"/>
<feature type="region of interest" description="Disordered" evidence="3">
    <location>
        <begin position="1311"/>
        <end position="1369"/>
    </location>
</feature>
<dbReference type="Pfam" id="PF08241">
    <property type="entry name" value="Methyltransf_11"/>
    <property type="match status" value="1"/>
</dbReference>
<keyword evidence="2" id="KW-0808">Transferase</keyword>
<dbReference type="InterPro" id="IPR051422">
    <property type="entry name" value="AlkB_tRNA_MeTrf/Diox"/>
</dbReference>
<evidence type="ECO:0000313" key="5">
    <source>
        <dbReference type="EnsemblMetazoa" id="XP_024082394.1"/>
    </source>
</evidence>
<feature type="region of interest" description="Disordered" evidence="3">
    <location>
        <begin position="580"/>
        <end position="786"/>
    </location>
</feature>
<dbReference type="KEGG" id="clec:106667224"/>
<dbReference type="InterPro" id="IPR029063">
    <property type="entry name" value="SAM-dependent_MTases_sf"/>
</dbReference>
<feature type="compositionally biased region" description="Low complexity" evidence="3">
    <location>
        <begin position="634"/>
        <end position="643"/>
    </location>
</feature>
<dbReference type="GO" id="GO:0005737">
    <property type="term" value="C:cytoplasm"/>
    <property type="evidence" value="ECO:0007669"/>
    <property type="project" value="TreeGrafter"/>
</dbReference>
<feature type="region of interest" description="Disordered" evidence="3">
    <location>
        <begin position="1423"/>
        <end position="1552"/>
    </location>
</feature>
<dbReference type="GO" id="GO:0000049">
    <property type="term" value="F:tRNA binding"/>
    <property type="evidence" value="ECO:0007669"/>
    <property type="project" value="TreeGrafter"/>
</dbReference>
<dbReference type="PANTHER" id="PTHR13069">
    <property type="entry name" value="ALKYLATED DNA REPAIR PROTEIN ALKB HOMOLOG 8"/>
    <property type="match status" value="1"/>
</dbReference>
<dbReference type="CTD" id="43148"/>
<dbReference type="EnsemblMetazoa" id="XM_024226626.1">
    <property type="protein sequence ID" value="XP_024082394.1"/>
    <property type="gene ID" value="LOC106667224"/>
</dbReference>
<keyword evidence="1" id="KW-0489">Methyltransferase</keyword>
<reference evidence="5" key="1">
    <citation type="submission" date="2022-01" db="UniProtKB">
        <authorList>
            <consortium name="EnsemblMetazoa"/>
        </authorList>
    </citation>
    <scope>IDENTIFICATION</scope>
</reference>
<sequence length="1680" mass="185850">MVEREARCLALEQAYVHEVYHQMGGGDQRQHPPWPRVTQFLNKLEPGSLVCDVGCGNGKYLSINPSVFKIGGDRCSRLAEHAREDQNEVLVCDNLALPFRDESFDAVLSIAVVHHFATTERRIGAIKELARVLRIGGRLVITVWAMEQRHRKFESQDVLVPWHRPKTLSTPSLELTPTTTTSEEDSHHHLYTACTHTSDSDSCRSARGAGAKRSKCKHKEVAPSPSSSSLSSPNESCYSFVRRALKEAGAKHGGSYSTGPETSHSSAPPFLLGLLLKFAISLSQKLAGVKRDGDRSKPWFLESWTSCTSKEPPPRRYDPDGCEDIQDLPIELRRLEDDQETIVIKKQIFSCSKQVTEPPLNHKSKSLTDIITTDQRSLVRSHSSVPSLEIHETKNNDNNISTNNKPKLVKQKKSVCDDDVESEERDKAMDMKDLVKSLPEFKISGFGINRRGNVFKQSSMNEELMSAERLKEKEKVRQNIQKQASLNEELIYNRNNKTFDSLKDTLFSTSTAKRFQLLKNGLTNKIKSSTTGIEKVAGASIKNGFVRILQGWTSGDSGLPTQQPTPPPQQNEFKAFVLEKKEQPSERRHSREDGSDSSKDSSLQSDTSVDSEDSFASVIFVPKSDPMEQQSTNTSPTMQSTPASPQPTSPKIKFPPPVSPKMKNPSQMPFGLPSHPSSPKIKHPAQLMSSTTTPTSPKIKYFPQPTSPRTYPTTFLTSPTTRNTFKFQMPPNNNGGVNSSQMNKPPTPKTFGSFNIPQVGPPSPTEPSHKNETSPSVSSKPLFVPSPSLNKMEFSSFLLEKETSDQGKLGMPALSPGLSPTAVKKPLAAVKVGPLTSSEVVLKTKEESTVKKEASAHPNPCSVGVSSVTLRSQYPLVRRSATMHGRTDTPLQRPVPRLLSLEIFNPETDDMDSDSSGLSSPDSVGSVISIKYDDEAPAENIESSKQNTNGDKSADDEEESTPVNVPIDDTTELNLELEEPTESSARLSPLLEAAADVANTLEETVDVVIQSSPQAKRKQYPLKSDVRLALQDNLFENKNLGSQTSLFHEKAKDELEKLLSVNYPGMKSAATNISLVDNKNTNPCADSEEYLYKRWDEECRQHLAEFAEKLSEKLLAEIDRYREQSSIQPASPVYVGDSTITTDLQDPYLCKLSEDLQDLTKLSYELQEKSEHDLQMYIEEKQHIEKFESTFELKGRTKGEGASMDEKCLEEDSCDEEHLKSVNPIDLLLDKQLLPLSSKQRSTAETNQEYLPEEQIPLLQEYNDESQNVIVIVPSVVEPLNPVSTDENLKNSFLTKVNEPVIDNLEIKKEESISSLQSDSGNTDNSAELSDPDSTESEGTWTDSRRNTILPGKGLFTQTSLPQNESPIPMPLQMAVKDETIKFELLPAKDMPRRPSISIEMSEPQEIPPKEKENDNQLHLGISLESSEAGDISERTGSSSEGGSRPSSRRETIQICDSGSVLSLRPGLSIESSEAGDYSDRAGSDGSRDSRRDAVSFGDITSSSQNSLLRPGNSIESSEAGDVSDRTGSDFSRQNTSSAGKTPSTASFASDKASDCSKDARFADRRMARCDGRSSSEEMPIPRTCMNKLVRQRASTQEPSELLAKAQSCETSLSGSTSQDSLLSDSGGGAITFHRYYHVFREGELDQLIERYVENLHIISSYYDHANWCVVAEKVQVWTI</sequence>
<dbReference type="Gene3D" id="3.40.50.150">
    <property type="entry name" value="Vaccinia Virus protein VP39"/>
    <property type="match status" value="2"/>
</dbReference>
<dbReference type="GO" id="GO:0002098">
    <property type="term" value="P:tRNA wobble uridine modification"/>
    <property type="evidence" value="ECO:0007669"/>
    <property type="project" value="TreeGrafter"/>
</dbReference>
<protein>
    <recommendedName>
        <fullName evidence="4">Methyltransferase type 11 domain-containing protein</fullName>
    </recommendedName>
</protein>
<feature type="compositionally biased region" description="Polar residues" evidence="3">
    <location>
        <begin position="941"/>
        <end position="951"/>
    </location>
</feature>
<feature type="region of interest" description="Disordered" evidence="3">
    <location>
        <begin position="195"/>
        <end position="235"/>
    </location>
</feature>
<feature type="region of interest" description="Disordered" evidence="3">
    <location>
        <begin position="906"/>
        <end position="925"/>
    </location>
</feature>
<dbReference type="RefSeq" id="XP_014250534.1">
    <property type="nucleotide sequence ID" value="XM_014395048.2"/>
</dbReference>
<feature type="compositionally biased region" description="Polar residues" evidence="3">
    <location>
        <begin position="1499"/>
        <end position="1508"/>
    </location>
</feature>
<evidence type="ECO:0000256" key="1">
    <source>
        <dbReference type="ARBA" id="ARBA00022603"/>
    </source>
</evidence>
<feature type="compositionally biased region" description="Low complexity" evidence="3">
    <location>
        <begin position="223"/>
        <end position="235"/>
    </location>
</feature>
<dbReference type="OMA" id="NFQPPYH"/>
<dbReference type="RefSeq" id="XP_024082394.1">
    <property type="nucleotide sequence ID" value="XM_024226626.1"/>
</dbReference>
<feature type="region of interest" description="Disordered" evidence="3">
    <location>
        <begin position="393"/>
        <end position="424"/>
    </location>
</feature>
<feature type="compositionally biased region" description="Basic and acidic residues" evidence="3">
    <location>
        <begin position="1478"/>
        <end position="1494"/>
    </location>
</feature>
<dbReference type="GO" id="GO:0030488">
    <property type="term" value="P:tRNA methylation"/>
    <property type="evidence" value="ECO:0007669"/>
    <property type="project" value="TreeGrafter"/>
</dbReference>
<dbReference type="Proteomes" id="UP000494040">
    <property type="component" value="Unassembled WGS sequence"/>
</dbReference>
<feature type="compositionally biased region" description="Polar residues" evidence="3">
    <location>
        <begin position="1313"/>
        <end position="1328"/>
    </location>
</feature>
<dbReference type="FunFam" id="3.40.50.150:FF:000195">
    <property type="entry name" value="Methyltransferase domain containing protein"/>
    <property type="match status" value="1"/>
</dbReference>
<feature type="compositionally biased region" description="Polar residues" evidence="3">
    <location>
        <begin position="1529"/>
        <end position="1548"/>
    </location>
</feature>
<dbReference type="PANTHER" id="PTHR13069:SF37">
    <property type="entry name" value="FIRE DANCER"/>
    <property type="match status" value="1"/>
</dbReference>
<evidence type="ECO:0000256" key="3">
    <source>
        <dbReference type="SAM" id="MobiDB-lite"/>
    </source>
</evidence>
<organism evidence="5 6">
    <name type="scientific">Cimex lectularius</name>
    <name type="common">Bed bug</name>
    <name type="synonym">Acanthia lectularia</name>
    <dbReference type="NCBI Taxonomy" id="79782"/>
    <lineage>
        <taxon>Eukaryota</taxon>
        <taxon>Metazoa</taxon>
        <taxon>Ecdysozoa</taxon>
        <taxon>Arthropoda</taxon>
        <taxon>Hexapoda</taxon>
        <taxon>Insecta</taxon>
        <taxon>Pterygota</taxon>
        <taxon>Neoptera</taxon>
        <taxon>Paraneoptera</taxon>
        <taxon>Hemiptera</taxon>
        <taxon>Heteroptera</taxon>
        <taxon>Panheteroptera</taxon>
        <taxon>Cimicomorpha</taxon>
        <taxon>Cimicidae</taxon>
        <taxon>Cimex</taxon>
    </lineage>
</organism>
<dbReference type="EnsemblMetazoa" id="XM_014395048.2">
    <property type="protein sequence ID" value="XP_014250534.1"/>
    <property type="gene ID" value="LOC106667224"/>
</dbReference>
<dbReference type="CDD" id="cd02440">
    <property type="entry name" value="AdoMet_MTases"/>
    <property type="match status" value="1"/>
</dbReference>
<evidence type="ECO:0000256" key="2">
    <source>
        <dbReference type="ARBA" id="ARBA00022679"/>
    </source>
</evidence>
<dbReference type="OrthoDB" id="271595at2759"/>
<evidence type="ECO:0000313" key="6">
    <source>
        <dbReference type="Proteomes" id="UP000494040"/>
    </source>
</evidence>
<keyword evidence="6" id="KW-1185">Reference proteome</keyword>
<feature type="domain" description="Methyltransferase type 11" evidence="4">
    <location>
        <begin position="52"/>
        <end position="141"/>
    </location>
</feature>
<dbReference type="GO" id="GO:0008757">
    <property type="term" value="F:S-adenosylmethionine-dependent methyltransferase activity"/>
    <property type="evidence" value="ECO:0007669"/>
    <property type="project" value="InterPro"/>
</dbReference>
<evidence type="ECO:0000259" key="4">
    <source>
        <dbReference type="Pfam" id="PF08241"/>
    </source>
</evidence>